<name>A0A6P1NZ30_9BACT</name>
<proteinExistence type="predicted"/>
<dbReference type="Proteomes" id="UP000464214">
    <property type="component" value="Chromosome"/>
</dbReference>
<organism evidence="2 3">
    <name type="scientific">Nibribacter ruber</name>
    <dbReference type="NCBI Taxonomy" id="2698458"/>
    <lineage>
        <taxon>Bacteria</taxon>
        <taxon>Pseudomonadati</taxon>
        <taxon>Bacteroidota</taxon>
        <taxon>Cytophagia</taxon>
        <taxon>Cytophagales</taxon>
        <taxon>Hymenobacteraceae</taxon>
        <taxon>Nibribacter</taxon>
    </lineage>
</organism>
<dbReference type="AlphaFoldDB" id="A0A6P1NZ30"/>
<keyword evidence="1" id="KW-0732">Signal</keyword>
<accession>A0A6P1NZ30</accession>
<evidence type="ECO:0000313" key="3">
    <source>
        <dbReference type="Proteomes" id="UP000464214"/>
    </source>
</evidence>
<dbReference type="EMBL" id="CP047897">
    <property type="protein sequence ID" value="QHL87111.1"/>
    <property type="molecule type" value="Genomic_DNA"/>
</dbReference>
<protein>
    <recommendedName>
        <fullName evidence="4">Cupin domain-containing protein</fullName>
    </recommendedName>
</protein>
<feature type="signal peptide" evidence="1">
    <location>
        <begin position="1"/>
        <end position="25"/>
    </location>
</feature>
<keyword evidence="3" id="KW-1185">Reference proteome</keyword>
<gene>
    <name evidence="2" type="ORF">GU926_06580</name>
</gene>
<dbReference type="RefSeq" id="WP_160690194.1">
    <property type="nucleotide sequence ID" value="NZ_CP047897.1"/>
</dbReference>
<dbReference type="SUPFAM" id="SSF51182">
    <property type="entry name" value="RmlC-like cupins"/>
    <property type="match status" value="1"/>
</dbReference>
<sequence>MKMSITTIVSCLAVCLSVTVAPAFAGNTPSGPTTRTTKVFQQVLATENLRILSLELAPGEQLDFHTSPEQEAYAASAGTLRITDADGAQKEVDVKAGDRLWGDLSYFQNVNTGSKTLKIMLLERAK</sequence>
<reference evidence="2 3" key="1">
    <citation type="submission" date="2020-01" db="EMBL/GenBank/DDBJ databases">
        <authorList>
            <person name="Kim M."/>
        </authorList>
    </citation>
    <scope>NUCLEOTIDE SEQUENCE [LARGE SCALE GENOMIC DNA]</scope>
    <source>
        <strain evidence="2 3">BT10</strain>
    </source>
</reference>
<dbReference type="Gene3D" id="2.60.120.10">
    <property type="entry name" value="Jelly Rolls"/>
    <property type="match status" value="1"/>
</dbReference>
<evidence type="ECO:0000313" key="2">
    <source>
        <dbReference type="EMBL" id="QHL87111.1"/>
    </source>
</evidence>
<evidence type="ECO:0000256" key="1">
    <source>
        <dbReference type="SAM" id="SignalP"/>
    </source>
</evidence>
<feature type="chain" id="PRO_5026678649" description="Cupin domain-containing protein" evidence="1">
    <location>
        <begin position="26"/>
        <end position="126"/>
    </location>
</feature>
<dbReference type="KEGG" id="nib:GU926_06580"/>
<evidence type="ECO:0008006" key="4">
    <source>
        <dbReference type="Google" id="ProtNLM"/>
    </source>
</evidence>
<dbReference type="InterPro" id="IPR014710">
    <property type="entry name" value="RmlC-like_jellyroll"/>
</dbReference>
<dbReference type="InterPro" id="IPR011051">
    <property type="entry name" value="RmlC_Cupin_sf"/>
</dbReference>